<name>A0A832Z068_9CREN</name>
<evidence type="ECO:0000313" key="2">
    <source>
        <dbReference type="EMBL" id="HIP57471.1"/>
    </source>
</evidence>
<organism evidence="2 3">
    <name type="scientific">Ignisphaera aggregans</name>
    <dbReference type="NCBI Taxonomy" id="334771"/>
    <lineage>
        <taxon>Archaea</taxon>
        <taxon>Thermoproteota</taxon>
        <taxon>Thermoprotei</taxon>
        <taxon>Desulfurococcales</taxon>
        <taxon>Desulfurococcaceae</taxon>
        <taxon>Ignisphaera</taxon>
    </lineage>
</organism>
<feature type="domain" description="Xylose isomerase-like TIM barrel" evidence="1">
    <location>
        <begin position="22"/>
        <end position="275"/>
    </location>
</feature>
<dbReference type="EMBL" id="DQTV01000103">
    <property type="protein sequence ID" value="HIP57471.1"/>
    <property type="molecule type" value="Genomic_DNA"/>
</dbReference>
<dbReference type="AlphaFoldDB" id="A0A832Z068"/>
<dbReference type="Gene3D" id="3.20.20.150">
    <property type="entry name" value="Divalent-metal-dependent TIM barrel enzymes"/>
    <property type="match status" value="1"/>
</dbReference>
<dbReference type="GO" id="GO:0003677">
    <property type="term" value="F:DNA binding"/>
    <property type="evidence" value="ECO:0007669"/>
    <property type="project" value="InterPro"/>
</dbReference>
<sequence>MIRIGFNLWFRDLPKLRERLVKAVEIGLEHAELSIDYPFGIVELEPFYTMAKSVREFGLSISVHAPWQEIHLASPLSEVREASLKIIQRVVDEAYRIEAQYLVLHVTSEQSICKAKRRPLENPCVKAAINSLSELAKYAEDRGLYIAVENAGDVCCGRIDLYSYIVSEAPILACIDIAHAIASDRQLLKRVQEVDYADVLREWVSAIGLEKLYALHLHGIRVDSSGRVEEHVDLSQNRVDVKRIVQLTSRYLKFIVFEIFRSASGREFDIVELAQLVKEFKSWAIAYA</sequence>
<comment type="caution">
    <text evidence="2">The sequence shown here is derived from an EMBL/GenBank/DDBJ whole genome shotgun (WGS) entry which is preliminary data.</text>
</comment>
<dbReference type="SUPFAM" id="SSF51658">
    <property type="entry name" value="Xylose isomerase-like"/>
    <property type="match status" value="1"/>
</dbReference>
<reference evidence="2" key="1">
    <citation type="journal article" date="2020" name="ISME J.">
        <title>Gammaproteobacteria mediating utilization of methyl-, sulfur- and petroleum organic compounds in deep ocean hydrothermal plumes.</title>
        <authorList>
            <person name="Zhou Z."/>
            <person name="Liu Y."/>
            <person name="Pan J."/>
            <person name="Cron B.R."/>
            <person name="Toner B.M."/>
            <person name="Anantharaman K."/>
            <person name="Breier J.A."/>
            <person name="Dick G.J."/>
            <person name="Li M."/>
        </authorList>
    </citation>
    <scope>NUCLEOTIDE SEQUENCE</scope>
    <source>
        <strain evidence="2">SZUA-1435</strain>
    </source>
</reference>
<proteinExistence type="predicted"/>
<gene>
    <name evidence="2" type="ORF">EYH02_05335</name>
</gene>
<dbReference type="InterPro" id="IPR013022">
    <property type="entry name" value="Xyl_isomerase-like_TIM-brl"/>
</dbReference>
<evidence type="ECO:0000259" key="1">
    <source>
        <dbReference type="Pfam" id="PF01261"/>
    </source>
</evidence>
<accession>A0A832Z068</accession>
<dbReference type="InterPro" id="IPR050312">
    <property type="entry name" value="IolE/XylAMocC-like"/>
</dbReference>
<protein>
    <recommendedName>
        <fullName evidence="1">Xylose isomerase-like TIM barrel domain-containing protein</fullName>
    </recommendedName>
</protein>
<dbReference type="InterPro" id="IPR001719">
    <property type="entry name" value="AP_endonuc_2"/>
</dbReference>
<dbReference type="SMART" id="SM00518">
    <property type="entry name" value="AP2Ec"/>
    <property type="match status" value="1"/>
</dbReference>
<dbReference type="PANTHER" id="PTHR12110">
    <property type="entry name" value="HYDROXYPYRUVATE ISOMERASE"/>
    <property type="match status" value="1"/>
</dbReference>
<evidence type="ECO:0000313" key="3">
    <source>
        <dbReference type="Proteomes" id="UP000605805"/>
    </source>
</evidence>
<dbReference type="InterPro" id="IPR036237">
    <property type="entry name" value="Xyl_isomerase-like_sf"/>
</dbReference>
<dbReference type="GO" id="GO:0006281">
    <property type="term" value="P:DNA repair"/>
    <property type="evidence" value="ECO:0007669"/>
    <property type="project" value="InterPro"/>
</dbReference>
<dbReference type="Pfam" id="PF01261">
    <property type="entry name" value="AP_endonuc_2"/>
    <property type="match status" value="1"/>
</dbReference>
<dbReference type="GO" id="GO:0008270">
    <property type="term" value="F:zinc ion binding"/>
    <property type="evidence" value="ECO:0007669"/>
    <property type="project" value="InterPro"/>
</dbReference>
<dbReference type="Proteomes" id="UP000605805">
    <property type="component" value="Unassembled WGS sequence"/>
</dbReference>